<evidence type="ECO:0000313" key="2">
    <source>
        <dbReference type="EMBL" id="EKM52307.1"/>
    </source>
</evidence>
<dbReference type="GO" id="GO:0071949">
    <property type="term" value="F:FAD binding"/>
    <property type="evidence" value="ECO:0007669"/>
    <property type="project" value="InterPro"/>
</dbReference>
<name>K5WPR7_PHACS</name>
<dbReference type="AlphaFoldDB" id="K5WPR7"/>
<dbReference type="PANTHER" id="PTHR10909:SF382">
    <property type="entry name" value="ACYL-COENZYME A OXIDASE"/>
    <property type="match status" value="1"/>
</dbReference>
<dbReference type="InterPro" id="IPR055060">
    <property type="entry name" value="ACOX_C_alpha1"/>
</dbReference>
<dbReference type="RefSeq" id="XP_007398658.1">
    <property type="nucleotide sequence ID" value="XM_007398596.1"/>
</dbReference>
<protein>
    <recommendedName>
        <fullName evidence="1">Acyl-CoA oxidase C-alpha1 domain-containing protein</fullName>
    </recommendedName>
</protein>
<dbReference type="GO" id="GO:0005504">
    <property type="term" value="F:fatty acid binding"/>
    <property type="evidence" value="ECO:0007669"/>
    <property type="project" value="TreeGrafter"/>
</dbReference>
<dbReference type="Gene3D" id="1.20.140.10">
    <property type="entry name" value="Butyryl-CoA Dehydrogenase, subunit A, domain 3"/>
    <property type="match status" value="1"/>
</dbReference>
<dbReference type="EMBL" id="JH930475">
    <property type="protein sequence ID" value="EKM52307.1"/>
    <property type="molecule type" value="Genomic_DNA"/>
</dbReference>
<dbReference type="PANTHER" id="PTHR10909">
    <property type="entry name" value="ELECTRON TRANSPORT OXIDOREDUCTASE"/>
    <property type="match status" value="1"/>
</dbReference>
<dbReference type="KEGG" id="pco:PHACADRAFT_164229"/>
<dbReference type="STRING" id="650164.K5WPR7"/>
<dbReference type="InParanoid" id="K5WPR7"/>
<sequence>MMTEFVTRDLPTSPLYGLVSEHLSVAERIDLSHKRATAVGIRYALSPEDVLRPSKKFWDMYMDPIVTLDGGAVALFCIQLNLAAGTLAPFTQKRPDLLPLLNDMLEFRVSAQFLLTEVAHGLDAFNLETTATMKDDGSFDLHTPNEGAAKYMPPTLPFGGVPRVGLVMARLIVGGIDKGVRPFVVALNDGKEMCTGIMARELPTRSGSKAIGHALTYFDHVILPPSALLGEIDLKEHPRNFFLKTLWRVSIGSLSLSATVVPGLKIAAFIAAKYSAGRCVAGPTGSPISLISFRTQQLPILHSLAQGFALEALYRRATAWVSAMTPVEDINLRNAICAIVKATMIGHWRRTGVTVADRCGAQGTFDYNQLMPMEMELRGVAISEGDVLVLCLRLAPELLLGRYTVPPSQDKNSRLAIHEQRLFDEMKAILVDARGKHRGALANELLLPRCLPLVEAIGHRMAFEAAKDAAVPAPLVRLYELGVVGADLAAYVEYGLTSRRAFAEEEARALSEVYRDLDSYLQASGVERYAVGAIASQKAWDAFVKSLDIYSGNSSYTPFAETRARL</sequence>
<dbReference type="Gene3D" id="2.40.110.10">
    <property type="entry name" value="Butyryl-CoA Dehydrogenase, subunit A, domain 2"/>
    <property type="match status" value="1"/>
</dbReference>
<dbReference type="HOGENOM" id="CLU_028041_1_0_1"/>
<dbReference type="InterPro" id="IPR046373">
    <property type="entry name" value="Acyl-CoA_Oxase/DH_mid-dom_sf"/>
</dbReference>
<dbReference type="OrthoDB" id="538336at2759"/>
<evidence type="ECO:0000313" key="3">
    <source>
        <dbReference type="Proteomes" id="UP000008370"/>
    </source>
</evidence>
<organism evidence="2 3">
    <name type="scientific">Phanerochaete carnosa (strain HHB-10118-sp)</name>
    <name type="common">White-rot fungus</name>
    <name type="synonym">Peniophora carnosa</name>
    <dbReference type="NCBI Taxonomy" id="650164"/>
    <lineage>
        <taxon>Eukaryota</taxon>
        <taxon>Fungi</taxon>
        <taxon>Dikarya</taxon>
        <taxon>Basidiomycota</taxon>
        <taxon>Agaricomycotina</taxon>
        <taxon>Agaricomycetes</taxon>
        <taxon>Polyporales</taxon>
        <taxon>Phanerochaetaceae</taxon>
        <taxon>Phanerochaete</taxon>
    </lineage>
</organism>
<dbReference type="InterPro" id="IPR009100">
    <property type="entry name" value="AcylCoA_DH/oxidase_NM_dom_sf"/>
</dbReference>
<gene>
    <name evidence="2" type="ORF">PHACADRAFT_164229</name>
</gene>
<accession>K5WPR7</accession>
<dbReference type="SUPFAM" id="SSF56645">
    <property type="entry name" value="Acyl-CoA dehydrogenase NM domain-like"/>
    <property type="match status" value="1"/>
</dbReference>
<dbReference type="InterPro" id="IPR036250">
    <property type="entry name" value="AcylCo_DH-like_C"/>
</dbReference>
<evidence type="ECO:0000259" key="1">
    <source>
        <dbReference type="Pfam" id="PF22924"/>
    </source>
</evidence>
<dbReference type="SUPFAM" id="SSF47203">
    <property type="entry name" value="Acyl-CoA dehydrogenase C-terminal domain-like"/>
    <property type="match status" value="1"/>
</dbReference>
<dbReference type="Proteomes" id="UP000008370">
    <property type="component" value="Unassembled WGS sequence"/>
</dbReference>
<proteinExistence type="predicted"/>
<dbReference type="GO" id="GO:0005777">
    <property type="term" value="C:peroxisome"/>
    <property type="evidence" value="ECO:0007669"/>
    <property type="project" value="InterPro"/>
</dbReference>
<dbReference type="GO" id="GO:0033540">
    <property type="term" value="P:fatty acid beta-oxidation using acyl-CoA oxidase"/>
    <property type="evidence" value="ECO:0007669"/>
    <property type="project" value="TreeGrafter"/>
</dbReference>
<dbReference type="GO" id="GO:0003997">
    <property type="term" value="F:acyl-CoA oxidase activity"/>
    <property type="evidence" value="ECO:0007669"/>
    <property type="project" value="InterPro"/>
</dbReference>
<keyword evidence="3" id="KW-1185">Reference proteome</keyword>
<dbReference type="Pfam" id="PF22924">
    <property type="entry name" value="ACOX_C_alpha1"/>
    <property type="match status" value="1"/>
</dbReference>
<feature type="domain" description="Acyl-CoA oxidase C-alpha1" evidence="1">
    <location>
        <begin position="260"/>
        <end position="398"/>
    </location>
</feature>
<dbReference type="GO" id="GO:0055088">
    <property type="term" value="P:lipid homeostasis"/>
    <property type="evidence" value="ECO:0007669"/>
    <property type="project" value="TreeGrafter"/>
</dbReference>
<dbReference type="GeneID" id="18909277"/>
<dbReference type="InterPro" id="IPR012258">
    <property type="entry name" value="Acyl-CoA_oxidase"/>
</dbReference>
<reference evidence="2 3" key="1">
    <citation type="journal article" date="2012" name="BMC Genomics">
        <title>Comparative genomics of the white-rot fungi, Phanerochaete carnosa and P. chrysosporium, to elucidate the genetic basis of the distinct wood types they colonize.</title>
        <authorList>
            <person name="Suzuki H."/>
            <person name="MacDonald J."/>
            <person name="Syed K."/>
            <person name="Salamov A."/>
            <person name="Hori C."/>
            <person name="Aerts A."/>
            <person name="Henrissat B."/>
            <person name="Wiebenga A."/>
            <person name="vanKuyk P.A."/>
            <person name="Barry K."/>
            <person name="Lindquist E."/>
            <person name="LaButti K."/>
            <person name="Lapidus A."/>
            <person name="Lucas S."/>
            <person name="Coutinho P."/>
            <person name="Gong Y."/>
            <person name="Samejima M."/>
            <person name="Mahadevan R."/>
            <person name="Abou-Zaid M."/>
            <person name="de Vries R.P."/>
            <person name="Igarashi K."/>
            <person name="Yadav J.S."/>
            <person name="Grigoriev I.V."/>
            <person name="Master E.R."/>
        </authorList>
    </citation>
    <scope>NUCLEOTIDE SEQUENCE [LARGE SCALE GENOMIC DNA]</scope>
    <source>
        <strain evidence="2 3">HHB-10118-sp</strain>
    </source>
</reference>